<dbReference type="EMBL" id="BMEX01000005">
    <property type="protein sequence ID" value="GGA45081.1"/>
    <property type="molecule type" value="Genomic_DNA"/>
</dbReference>
<dbReference type="SFLD" id="SFLDG01129">
    <property type="entry name" value="C1.5:_HAD__Beta-PGM__Phosphata"/>
    <property type="match status" value="1"/>
</dbReference>
<accession>A0ABQ1GJY6</accession>
<dbReference type="SFLD" id="SFLDS00003">
    <property type="entry name" value="Haloacid_Dehalogenase"/>
    <property type="match status" value="1"/>
</dbReference>
<sequence>MRFHTILFDLDGTLLNTTPLILSSFLHTVNHHCPEKEINEQEVIACLGEPLRDQMVRFGGEERADAMVQTYREHNVAHHDEWVEAFPGVPEVLAGLWRQGLRMAVVSNKQRQTVEMGLKLCRLEEFFSEVICFGDADKPKPDGAPIRLAMDRLDGKPATTLMVGDSRYDLLAARDAGVPAAGVAWTAHARESLLAYQPEYMLESMEDLYDVIGLKTVESDPER</sequence>
<dbReference type="NCBIfam" id="NF009804">
    <property type="entry name" value="PRK13288.1"/>
    <property type="match status" value="1"/>
</dbReference>
<dbReference type="InterPro" id="IPR023198">
    <property type="entry name" value="PGP-like_dom2"/>
</dbReference>
<gene>
    <name evidence="1" type="primary">ppaX</name>
    <name evidence="1" type="ORF">GCM10007416_17740</name>
</gene>
<evidence type="ECO:0000313" key="2">
    <source>
        <dbReference type="Proteomes" id="UP000617979"/>
    </source>
</evidence>
<dbReference type="PANTHER" id="PTHR43434:SF26">
    <property type="entry name" value="PYROPHOSPHATASE PPAX"/>
    <property type="match status" value="1"/>
</dbReference>
<dbReference type="PRINTS" id="PR00413">
    <property type="entry name" value="HADHALOGNASE"/>
</dbReference>
<dbReference type="SUPFAM" id="SSF56784">
    <property type="entry name" value="HAD-like"/>
    <property type="match status" value="1"/>
</dbReference>
<dbReference type="InterPro" id="IPR036412">
    <property type="entry name" value="HAD-like_sf"/>
</dbReference>
<dbReference type="Proteomes" id="UP000617979">
    <property type="component" value="Unassembled WGS sequence"/>
</dbReference>
<keyword evidence="2" id="KW-1185">Reference proteome</keyword>
<dbReference type="InterPro" id="IPR023214">
    <property type="entry name" value="HAD_sf"/>
</dbReference>
<dbReference type="RefSeq" id="WP_188432067.1">
    <property type="nucleotide sequence ID" value="NZ_BMEX01000005.1"/>
</dbReference>
<comment type="caution">
    <text evidence="1">The sequence shown here is derived from an EMBL/GenBank/DDBJ whole genome shotgun (WGS) entry which is preliminary data.</text>
</comment>
<evidence type="ECO:0000313" key="1">
    <source>
        <dbReference type="EMBL" id="GGA45081.1"/>
    </source>
</evidence>
<dbReference type="InterPro" id="IPR050155">
    <property type="entry name" value="HAD-like_hydrolase_sf"/>
</dbReference>
<dbReference type="PANTHER" id="PTHR43434">
    <property type="entry name" value="PHOSPHOGLYCOLATE PHOSPHATASE"/>
    <property type="match status" value="1"/>
</dbReference>
<dbReference type="NCBIfam" id="TIGR01549">
    <property type="entry name" value="HAD-SF-IA-v1"/>
    <property type="match status" value="1"/>
</dbReference>
<dbReference type="Gene3D" id="3.40.50.1000">
    <property type="entry name" value="HAD superfamily/HAD-like"/>
    <property type="match status" value="1"/>
</dbReference>
<dbReference type="Pfam" id="PF13419">
    <property type="entry name" value="HAD_2"/>
    <property type="match status" value="1"/>
</dbReference>
<organism evidence="1 2">
    <name type="scientific">Kroppenstedtia guangzhouensis</name>
    <dbReference type="NCBI Taxonomy" id="1274356"/>
    <lineage>
        <taxon>Bacteria</taxon>
        <taxon>Bacillati</taxon>
        <taxon>Bacillota</taxon>
        <taxon>Bacilli</taxon>
        <taxon>Bacillales</taxon>
        <taxon>Thermoactinomycetaceae</taxon>
        <taxon>Kroppenstedtia</taxon>
    </lineage>
</organism>
<protein>
    <submittedName>
        <fullName evidence="1">Pyrophosphatase PpaX</fullName>
    </submittedName>
</protein>
<reference evidence="2" key="1">
    <citation type="journal article" date="2019" name="Int. J. Syst. Evol. Microbiol.">
        <title>The Global Catalogue of Microorganisms (GCM) 10K type strain sequencing project: providing services to taxonomists for standard genome sequencing and annotation.</title>
        <authorList>
            <consortium name="The Broad Institute Genomics Platform"/>
            <consortium name="The Broad Institute Genome Sequencing Center for Infectious Disease"/>
            <person name="Wu L."/>
            <person name="Ma J."/>
        </authorList>
    </citation>
    <scope>NUCLEOTIDE SEQUENCE [LARGE SCALE GENOMIC DNA]</scope>
    <source>
        <strain evidence="2">CGMCC 1.12404</strain>
    </source>
</reference>
<proteinExistence type="predicted"/>
<dbReference type="Gene3D" id="1.10.150.240">
    <property type="entry name" value="Putative phosphatase, domain 2"/>
    <property type="match status" value="1"/>
</dbReference>
<name>A0ABQ1GJY6_9BACL</name>
<dbReference type="InterPro" id="IPR006439">
    <property type="entry name" value="HAD-SF_hydro_IA"/>
</dbReference>
<dbReference type="InterPro" id="IPR041492">
    <property type="entry name" value="HAD_2"/>
</dbReference>